<dbReference type="InterPro" id="IPR036388">
    <property type="entry name" value="WH-like_DNA-bd_sf"/>
</dbReference>
<accession>A0A7G7BJE9</accession>
<keyword evidence="3" id="KW-0731">Sigma factor</keyword>
<evidence type="ECO:0000256" key="2">
    <source>
        <dbReference type="ARBA" id="ARBA00023015"/>
    </source>
</evidence>
<sequence>MKLIVSGTEPISGNRCIKGVRTREGALHQGPEGGRTADDRAGGGAVGRAGGQPGGWAESGEAAVIARVRAGDAEAYAQLVRAHTGVALRVAVAFGAAADAEDVVQSAFFKAYQALGNFRDGAAFRPWLLRIVVNETRNTVRSAGRARAVAGREAGFHGADPLIPESADPAVAVLAEERRSLLTAALEGLSEQQRQVVTYRYLLEMDEAETARALGWPKGTVKSRLNRALKKLEKELRQEREPERKPERKGAGGRGGDGDGDGDGGVGVGGDNGDDGRRG</sequence>
<evidence type="ECO:0000256" key="6">
    <source>
        <dbReference type="SAM" id="MobiDB-lite"/>
    </source>
</evidence>
<keyword evidence="5" id="KW-0804">Transcription</keyword>
<dbReference type="InterPro" id="IPR013324">
    <property type="entry name" value="RNA_pol_sigma_r3/r4-like"/>
</dbReference>
<feature type="domain" description="RNA polymerase sigma factor 70 region 4 type 2" evidence="8">
    <location>
        <begin position="181"/>
        <end position="232"/>
    </location>
</feature>
<dbReference type="EMBL" id="CP045702">
    <property type="protein sequence ID" value="QNE75464.1"/>
    <property type="molecule type" value="Genomic_DNA"/>
</dbReference>
<dbReference type="InterPro" id="IPR013325">
    <property type="entry name" value="RNA_pol_sigma_r2"/>
</dbReference>
<dbReference type="SUPFAM" id="SSF88946">
    <property type="entry name" value="Sigma2 domain of RNA polymerase sigma factors"/>
    <property type="match status" value="1"/>
</dbReference>
<dbReference type="InterPro" id="IPR039425">
    <property type="entry name" value="RNA_pol_sigma-70-like"/>
</dbReference>
<dbReference type="InterPro" id="IPR007627">
    <property type="entry name" value="RNA_pol_sigma70_r2"/>
</dbReference>
<evidence type="ECO:0000256" key="5">
    <source>
        <dbReference type="ARBA" id="ARBA00023163"/>
    </source>
</evidence>
<dbReference type="PANTHER" id="PTHR43133:SF8">
    <property type="entry name" value="RNA POLYMERASE SIGMA FACTOR HI_1459-RELATED"/>
    <property type="match status" value="1"/>
</dbReference>
<feature type="domain" description="RNA polymerase sigma-70 region 2" evidence="7">
    <location>
        <begin position="79"/>
        <end position="145"/>
    </location>
</feature>
<proteinExistence type="inferred from homology"/>
<gene>
    <name evidence="9" type="ORF">F0344_13295</name>
</gene>
<dbReference type="CDD" id="cd06171">
    <property type="entry name" value="Sigma70_r4"/>
    <property type="match status" value="1"/>
</dbReference>
<feature type="compositionally biased region" description="Basic and acidic residues" evidence="6">
    <location>
        <begin position="232"/>
        <end position="250"/>
    </location>
</feature>
<dbReference type="NCBIfam" id="TIGR02937">
    <property type="entry name" value="sigma70-ECF"/>
    <property type="match status" value="1"/>
</dbReference>
<dbReference type="GO" id="GO:0016987">
    <property type="term" value="F:sigma factor activity"/>
    <property type="evidence" value="ECO:0007669"/>
    <property type="project" value="UniProtKB-KW"/>
</dbReference>
<feature type="compositionally biased region" description="Gly residues" evidence="6">
    <location>
        <begin position="42"/>
        <end position="54"/>
    </location>
</feature>
<dbReference type="PANTHER" id="PTHR43133">
    <property type="entry name" value="RNA POLYMERASE ECF-TYPE SIGMA FACTO"/>
    <property type="match status" value="1"/>
</dbReference>
<dbReference type="Pfam" id="PF04542">
    <property type="entry name" value="Sigma70_r2"/>
    <property type="match status" value="1"/>
</dbReference>
<evidence type="ECO:0000259" key="7">
    <source>
        <dbReference type="Pfam" id="PF04542"/>
    </source>
</evidence>
<evidence type="ECO:0000313" key="10">
    <source>
        <dbReference type="Proteomes" id="UP000515307"/>
    </source>
</evidence>
<dbReference type="InterPro" id="IPR013249">
    <property type="entry name" value="RNA_pol_sigma70_r4_t2"/>
</dbReference>
<dbReference type="GO" id="GO:0003677">
    <property type="term" value="F:DNA binding"/>
    <property type="evidence" value="ECO:0007669"/>
    <property type="project" value="UniProtKB-KW"/>
</dbReference>
<keyword evidence="10" id="KW-1185">Reference proteome</keyword>
<dbReference type="AlphaFoldDB" id="A0A7G7BJE9"/>
<dbReference type="InterPro" id="IPR014284">
    <property type="entry name" value="RNA_pol_sigma-70_dom"/>
</dbReference>
<dbReference type="RefSeq" id="WP_185298989.1">
    <property type="nucleotide sequence ID" value="NZ_CP045702.1"/>
</dbReference>
<name>A0A7G7BJE9_9ACTN</name>
<dbReference type="Proteomes" id="UP000515307">
    <property type="component" value="Chromosome"/>
</dbReference>
<evidence type="ECO:0000259" key="8">
    <source>
        <dbReference type="Pfam" id="PF08281"/>
    </source>
</evidence>
<dbReference type="Gene3D" id="1.10.1740.10">
    <property type="match status" value="1"/>
</dbReference>
<keyword evidence="4" id="KW-0238">DNA-binding</keyword>
<keyword evidence="2" id="KW-0805">Transcription regulation</keyword>
<comment type="similarity">
    <text evidence="1">Belongs to the sigma-70 factor family. ECF subfamily.</text>
</comment>
<organism evidence="9 10">
    <name type="scientific">Streptomyces finlayi</name>
    <dbReference type="NCBI Taxonomy" id="67296"/>
    <lineage>
        <taxon>Bacteria</taxon>
        <taxon>Bacillati</taxon>
        <taxon>Actinomycetota</taxon>
        <taxon>Actinomycetes</taxon>
        <taxon>Kitasatosporales</taxon>
        <taxon>Streptomycetaceae</taxon>
        <taxon>Streptomyces</taxon>
    </lineage>
</organism>
<dbReference type="KEGG" id="sfiy:F0344_13295"/>
<protein>
    <submittedName>
        <fullName evidence="9">Sigma-70 family RNA polymerase sigma factor</fullName>
    </submittedName>
</protein>
<dbReference type="SUPFAM" id="SSF88659">
    <property type="entry name" value="Sigma3 and sigma4 domains of RNA polymerase sigma factors"/>
    <property type="match status" value="1"/>
</dbReference>
<evidence type="ECO:0000313" key="9">
    <source>
        <dbReference type="EMBL" id="QNE75464.1"/>
    </source>
</evidence>
<dbReference type="GO" id="GO:0006352">
    <property type="term" value="P:DNA-templated transcription initiation"/>
    <property type="evidence" value="ECO:0007669"/>
    <property type="project" value="InterPro"/>
</dbReference>
<dbReference type="Pfam" id="PF08281">
    <property type="entry name" value="Sigma70_r4_2"/>
    <property type="match status" value="1"/>
</dbReference>
<feature type="region of interest" description="Disordered" evidence="6">
    <location>
        <begin position="232"/>
        <end position="279"/>
    </location>
</feature>
<dbReference type="Gene3D" id="1.10.10.10">
    <property type="entry name" value="Winged helix-like DNA-binding domain superfamily/Winged helix DNA-binding domain"/>
    <property type="match status" value="1"/>
</dbReference>
<evidence type="ECO:0000256" key="4">
    <source>
        <dbReference type="ARBA" id="ARBA00023125"/>
    </source>
</evidence>
<evidence type="ECO:0000256" key="3">
    <source>
        <dbReference type="ARBA" id="ARBA00023082"/>
    </source>
</evidence>
<feature type="region of interest" description="Disordered" evidence="6">
    <location>
        <begin position="20"/>
        <end position="54"/>
    </location>
</feature>
<evidence type="ECO:0000256" key="1">
    <source>
        <dbReference type="ARBA" id="ARBA00010641"/>
    </source>
</evidence>
<reference evidence="10" key="1">
    <citation type="submission" date="2019-10" db="EMBL/GenBank/DDBJ databases">
        <title>Antimicrobial potential of Antarctic Bacteria.</title>
        <authorList>
            <person name="Benaud N."/>
            <person name="Edwards R.J."/>
            <person name="Ferrari B.C."/>
        </authorList>
    </citation>
    <scope>NUCLEOTIDE SEQUENCE [LARGE SCALE GENOMIC DNA]</scope>
    <source>
        <strain evidence="10">NBSH44</strain>
    </source>
</reference>